<dbReference type="EMBL" id="UYSL01020027">
    <property type="protein sequence ID" value="VDL72199.1"/>
    <property type="molecule type" value="Genomic_DNA"/>
</dbReference>
<feature type="coiled-coil region" evidence="1">
    <location>
        <begin position="25"/>
        <end position="71"/>
    </location>
</feature>
<evidence type="ECO:0000256" key="1">
    <source>
        <dbReference type="SAM" id="Coils"/>
    </source>
</evidence>
<evidence type="ECO:0000313" key="5">
    <source>
        <dbReference type="WBParaSite" id="NBR_0000860901-mRNA-1"/>
    </source>
</evidence>
<dbReference type="WBParaSite" id="NBR_0000860901-mRNA-1">
    <property type="protein sequence ID" value="NBR_0000860901-mRNA-1"/>
    <property type="gene ID" value="NBR_0000860901"/>
</dbReference>
<protein>
    <submittedName>
        <fullName evidence="3 5">Uncharacterized protein</fullName>
    </submittedName>
</protein>
<accession>A0A0N4XZJ3</accession>
<name>A0A0N4XZJ3_NIPBR</name>
<sequence>MVINIHITPRERERLIREERQRRRVARILQVRQQADEQAQLLRENLRNEKRKKVEELRKELRRSVSELTSDIVRGERAGSISATPRSHSSHDHGAASKSKY</sequence>
<keyword evidence="4" id="KW-1185">Reference proteome</keyword>
<evidence type="ECO:0000256" key="2">
    <source>
        <dbReference type="SAM" id="MobiDB-lite"/>
    </source>
</evidence>
<feature type="region of interest" description="Disordered" evidence="2">
    <location>
        <begin position="72"/>
        <end position="101"/>
    </location>
</feature>
<evidence type="ECO:0000313" key="4">
    <source>
        <dbReference type="Proteomes" id="UP000271162"/>
    </source>
</evidence>
<reference evidence="5" key="1">
    <citation type="submission" date="2017-02" db="UniProtKB">
        <authorList>
            <consortium name="WormBaseParasite"/>
        </authorList>
    </citation>
    <scope>IDENTIFICATION</scope>
</reference>
<keyword evidence="1" id="KW-0175">Coiled coil</keyword>
<reference evidence="3 4" key="2">
    <citation type="submission" date="2018-11" db="EMBL/GenBank/DDBJ databases">
        <authorList>
            <consortium name="Pathogen Informatics"/>
        </authorList>
    </citation>
    <scope>NUCLEOTIDE SEQUENCE [LARGE SCALE GENOMIC DNA]</scope>
</reference>
<organism evidence="5">
    <name type="scientific">Nippostrongylus brasiliensis</name>
    <name type="common">Rat hookworm</name>
    <dbReference type="NCBI Taxonomy" id="27835"/>
    <lineage>
        <taxon>Eukaryota</taxon>
        <taxon>Metazoa</taxon>
        <taxon>Ecdysozoa</taxon>
        <taxon>Nematoda</taxon>
        <taxon>Chromadorea</taxon>
        <taxon>Rhabditida</taxon>
        <taxon>Rhabditina</taxon>
        <taxon>Rhabditomorpha</taxon>
        <taxon>Strongyloidea</taxon>
        <taxon>Heligmosomidae</taxon>
        <taxon>Nippostrongylus</taxon>
    </lineage>
</organism>
<evidence type="ECO:0000313" key="3">
    <source>
        <dbReference type="EMBL" id="VDL72199.1"/>
    </source>
</evidence>
<gene>
    <name evidence="3" type="ORF">NBR_LOCUS8610</name>
</gene>
<proteinExistence type="predicted"/>
<dbReference type="AlphaFoldDB" id="A0A0N4XZJ3"/>
<dbReference type="Proteomes" id="UP000271162">
    <property type="component" value="Unassembled WGS sequence"/>
</dbReference>